<evidence type="ECO:0008006" key="3">
    <source>
        <dbReference type="Google" id="ProtNLM"/>
    </source>
</evidence>
<dbReference type="EMBL" id="JAJTND010000007">
    <property type="protein sequence ID" value="MCE3533922.1"/>
    <property type="molecule type" value="Genomic_DNA"/>
</dbReference>
<protein>
    <recommendedName>
        <fullName evidence="3">DUF4440 domain-containing protein</fullName>
    </recommendedName>
</protein>
<dbReference type="SUPFAM" id="SSF54427">
    <property type="entry name" value="NTF2-like"/>
    <property type="match status" value="1"/>
</dbReference>
<sequence>MVRRLILLIFISIFVTSTTYATEKSNAIQLFQHIFSAWTKAFNSKDLKRSCNLFSVHVQANYQGAPPKNYQSICTGFKKIFQEKRDYKYRFKLHQVYHSHNWASVRVTWYLQILEHGKVISETVDEGLDVFEQDKQGNWKIINYLAYPRKSY</sequence>
<reference evidence="1 2" key="1">
    <citation type="journal article" date="2024" name="Pathogens">
        <title>Characterization of a Novel Species of Legionella Isolated from a Healthcare Facility: Legionella resiliens sp. nov.</title>
        <authorList>
            <person name="Cristino S."/>
            <person name="Pascale M.R."/>
            <person name="Marino F."/>
            <person name="Derelitto C."/>
            <person name="Salaris S."/>
            <person name="Orsini M."/>
            <person name="Squarzoni S."/>
            <person name="Grottola A."/>
            <person name="Girolamini L."/>
        </authorList>
    </citation>
    <scope>NUCLEOTIDE SEQUENCE [LARGE SCALE GENOMIC DNA]</scope>
    <source>
        <strain evidence="1 2">8cVS16</strain>
    </source>
</reference>
<dbReference type="InterPro" id="IPR032710">
    <property type="entry name" value="NTF2-like_dom_sf"/>
</dbReference>
<evidence type="ECO:0000313" key="2">
    <source>
        <dbReference type="Proteomes" id="UP001320170"/>
    </source>
</evidence>
<gene>
    <name evidence="1" type="ORF">LXO92_16260</name>
</gene>
<keyword evidence="2" id="KW-1185">Reference proteome</keyword>
<organism evidence="1 2">
    <name type="scientific">Legionella resiliens</name>
    <dbReference type="NCBI Taxonomy" id="2905958"/>
    <lineage>
        <taxon>Bacteria</taxon>
        <taxon>Pseudomonadati</taxon>
        <taxon>Pseudomonadota</taxon>
        <taxon>Gammaproteobacteria</taxon>
        <taxon>Legionellales</taxon>
        <taxon>Legionellaceae</taxon>
        <taxon>Legionella</taxon>
    </lineage>
</organism>
<evidence type="ECO:0000313" key="1">
    <source>
        <dbReference type="EMBL" id="MCE3533922.1"/>
    </source>
</evidence>
<dbReference type="Proteomes" id="UP001320170">
    <property type="component" value="Unassembled WGS sequence"/>
</dbReference>
<dbReference type="Gene3D" id="3.10.450.50">
    <property type="match status" value="1"/>
</dbReference>
<dbReference type="RefSeq" id="WP_232891318.1">
    <property type="nucleotide sequence ID" value="NZ_JAJSPM010000010.1"/>
</dbReference>
<comment type="caution">
    <text evidence="1">The sequence shown here is derived from an EMBL/GenBank/DDBJ whole genome shotgun (WGS) entry which is preliminary data.</text>
</comment>
<name>A0ABS8XA37_9GAMM</name>
<proteinExistence type="predicted"/>
<accession>A0ABS8XA37</accession>